<comment type="pathway">
    <text evidence="3">Sulfur metabolism; hydrogen sulfide biosynthesis; hydrogen sulfide from sulfite (NADPH route): step 1/1.</text>
</comment>
<dbReference type="Proteomes" id="UP000019375">
    <property type="component" value="Unassembled WGS sequence"/>
</dbReference>
<feature type="domain" description="FAD-binding FR-type" evidence="14">
    <location>
        <begin position="650"/>
        <end position="881"/>
    </location>
</feature>
<keyword evidence="9" id="KW-0521">NADP</keyword>
<keyword evidence="5" id="KW-0813">Transport</keyword>
<dbReference type="PANTHER" id="PTHR19384">
    <property type="entry name" value="NITRIC OXIDE SYNTHASE-RELATED"/>
    <property type="match status" value="1"/>
</dbReference>
<dbReference type="Gene3D" id="3.40.920.10">
    <property type="entry name" value="Pyruvate-ferredoxin oxidoreductase, PFOR, domain III"/>
    <property type="match status" value="1"/>
</dbReference>
<comment type="catalytic activity">
    <reaction evidence="12">
        <text>hydrogen sulfide + 3 NADP(+) + 3 H2O = sulfite + 3 NADPH + 4 H(+)</text>
        <dbReference type="Rhea" id="RHEA:13801"/>
        <dbReference type="ChEBI" id="CHEBI:15377"/>
        <dbReference type="ChEBI" id="CHEBI:15378"/>
        <dbReference type="ChEBI" id="CHEBI:17359"/>
        <dbReference type="ChEBI" id="CHEBI:29919"/>
        <dbReference type="ChEBI" id="CHEBI:57783"/>
        <dbReference type="ChEBI" id="CHEBI:58349"/>
        <dbReference type="EC" id="1.8.1.2"/>
    </reaction>
</comment>
<dbReference type="SUPFAM" id="SSF53323">
    <property type="entry name" value="Pyruvate-ferredoxin oxidoreductase, PFOR, domain III"/>
    <property type="match status" value="1"/>
</dbReference>
<dbReference type="SUPFAM" id="SSF52922">
    <property type="entry name" value="TK C-terminal domain-like"/>
    <property type="match status" value="1"/>
</dbReference>
<reference evidence="16" key="1">
    <citation type="journal article" date="2013" name="Genome Announc.">
        <title>Genome sequence of the food spoilage yeast Zygosaccharomyces bailii CLIB 213(T).</title>
        <authorList>
            <person name="Galeote V."/>
            <person name="Bigey F."/>
            <person name="Devillers H."/>
            <person name="Neuveglise C."/>
            <person name="Dequin S."/>
        </authorList>
    </citation>
    <scope>NUCLEOTIDE SEQUENCE [LARGE SCALE GENOMIC DNA]</scope>
    <source>
        <strain evidence="16">CLIB 213 / ATCC 58445 / CBS 680 / CCRC 21525 / NBRC 1098 / NCYC 1416 / NRRL Y-2227</strain>
    </source>
</reference>
<gene>
    <name evidence="15" type="ORF">BN860_02630g</name>
</gene>
<evidence type="ECO:0000256" key="8">
    <source>
        <dbReference type="ARBA" id="ARBA00022827"/>
    </source>
</evidence>
<dbReference type="Gene3D" id="1.20.990.10">
    <property type="entry name" value="NADPH-cytochrome p450 Reductase, Chain A, domain 3"/>
    <property type="match status" value="1"/>
</dbReference>
<dbReference type="AlphaFoldDB" id="A0A8J2T3D5"/>
<dbReference type="Gene3D" id="3.40.50.80">
    <property type="entry name" value="Nucleotide-binding domain of ferredoxin-NADP reductase (FNR) module"/>
    <property type="match status" value="1"/>
</dbReference>
<dbReference type="GO" id="GO:0010181">
    <property type="term" value="F:FMN binding"/>
    <property type="evidence" value="ECO:0007669"/>
    <property type="project" value="TreeGrafter"/>
</dbReference>
<evidence type="ECO:0000313" key="15">
    <source>
        <dbReference type="EMBL" id="CDF88113.1"/>
    </source>
</evidence>
<dbReference type="GO" id="GO:0005829">
    <property type="term" value="C:cytosol"/>
    <property type="evidence" value="ECO:0007669"/>
    <property type="project" value="TreeGrafter"/>
</dbReference>
<keyword evidence="11" id="KW-0560">Oxidoreductase</keyword>
<keyword evidence="7" id="KW-0288">FMN</keyword>
<name>A0A8J2T3D5_ZYGB2</name>
<organism evidence="15 16">
    <name type="scientific">Zygosaccharomyces bailii (strain CLIB 213 / ATCC 58445 / CBS 680 / BCRC 21525 / NBRC 1098 / NCYC 1416 / NRRL Y-2227)</name>
    <dbReference type="NCBI Taxonomy" id="1333698"/>
    <lineage>
        <taxon>Eukaryota</taxon>
        <taxon>Fungi</taxon>
        <taxon>Dikarya</taxon>
        <taxon>Ascomycota</taxon>
        <taxon>Saccharomycotina</taxon>
        <taxon>Saccharomycetes</taxon>
        <taxon>Saccharomycetales</taxon>
        <taxon>Saccharomycetaceae</taxon>
        <taxon>Zygosaccharomyces</taxon>
    </lineage>
</organism>
<dbReference type="InterPro" id="IPR009014">
    <property type="entry name" value="Transketo_C/PFOR_II"/>
</dbReference>
<evidence type="ECO:0000256" key="11">
    <source>
        <dbReference type="ARBA" id="ARBA00023002"/>
    </source>
</evidence>
<keyword evidence="6" id="KW-0285">Flavoprotein</keyword>
<dbReference type="InterPro" id="IPR002869">
    <property type="entry name" value="Pyrv_flavodox_OxRed_cen"/>
</dbReference>
<dbReference type="InterPro" id="IPR023173">
    <property type="entry name" value="NADPH_Cyt_P450_Rdtase_alpha"/>
</dbReference>
<dbReference type="InterPro" id="IPR001433">
    <property type="entry name" value="OxRdtase_FAD/NAD-bd"/>
</dbReference>
<dbReference type="EC" id="1.8.1.2" evidence="4"/>
<dbReference type="GO" id="GO:0004783">
    <property type="term" value="F:sulfite reductase (NADPH) activity"/>
    <property type="evidence" value="ECO:0007669"/>
    <property type="project" value="UniProtKB-EC"/>
</dbReference>
<comment type="function">
    <text evidence="13">This enzyme catalyzes the 6-electron reduction of sulfite to sulfide. This is one of several activities required for the biosynthesis of L-cysteine from sulfate.</text>
</comment>
<evidence type="ECO:0000313" key="16">
    <source>
        <dbReference type="Proteomes" id="UP000019375"/>
    </source>
</evidence>
<evidence type="ECO:0000256" key="4">
    <source>
        <dbReference type="ARBA" id="ARBA00012604"/>
    </source>
</evidence>
<comment type="cofactor">
    <cofactor evidence="2">
        <name>FAD</name>
        <dbReference type="ChEBI" id="CHEBI:57692"/>
    </cofactor>
</comment>
<dbReference type="CDD" id="cd06207">
    <property type="entry name" value="CyPoR_like"/>
    <property type="match status" value="1"/>
</dbReference>
<dbReference type="GO" id="GO:0050660">
    <property type="term" value="F:flavin adenine dinucleotide binding"/>
    <property type="evidence" value="ECO:0007669"/>
    <property type="project" value="TreeGrafter"/>
</dbReference>
<evidence type="ECO:0000256" key="6">
    <source>
        <dbReference type="ARBA" id="ARBA00022630"/>
    </source>
</evidence>
<evidence type="ECO:0000256" key="7">
    <source>
        <dbReference type="ARBA" id="ARBA00022643"/>
    </source>
</evidence>
<accession>A0A8J2T3D5</accession>
<keyword evidence="10" id="KW-0249">Electron transport</keyword>
<evidence type="ECO:0000259" key="14">
    <source>
        <dbReference type="PROSITE" id="PS51384"/>
    </source>
</evidence>
<dbReference type="InterPro" id="IPR017927">
    <property type="entry name" value="FAD-bd_FR_type"/>
</dbReference>
<evidence type="ECO:0000256" key="13">
    <source>
        <dbReference type="ARBA" id="ARBA00059320"/>
    </source>
</evidence>
<sequence length="1037" mass="115049">MSYPSNPFGLPTDPKRLPSYGSPASAISSVLYNNLRTIFSYKTFSSPDLLDASLKKWVERSSNSVFFQELDVRSGAGLAPLGFTHDSNEIVGIVTPGYALPYFVNALKSASHEAKFVFNVGALNYDESISAIGTDYITPLNSAKQLGLPVVTPVSSDEAQAVSLLAVAFASFGSARGALNLFDGANYTRAISEIREKAPQEGLLAKLGKLLPAKANLDDILAQFNELTGLNLQNFNYSGSKDAETVFVTYGSLESQLFADALVGNHQKAAVLSVRIPLPFDSERFVAQLPDTTKRIVVIGQSLDGTTPTLLRSHISASLFYQGRRGLNVSEYIYKPDFIWSPSAVDQVVESFVPRFTRENHSLAKSFLYWASDKSSNIDLASRLVHALSLVDQQAVSLRTKFDNETNAGVFQAQFTTAPKSERCAVSNLDCADVAVVENIAILDSVDVASTVSELGTIILISRRSLKDQDLKKGEILGKTLGINEAFLRRAYHKHIRVIIIDADSIGDKEETKGRTLSFVSQAAFWKYAYGYDTAESVRRVWTSAGPDVELLASVLSDTISTAFDNDIKQVPTEAFEDILKDSKVQEEKGSIDGNDNLPVFITETAFTPNPSTVENDPTPQTNSIAEIAKQLTFKEAYGVKTDLRPDQPTKNYIVKVKENRRVTPDDYERYIFHIEFDISGTGMSYAIGEALGVHARNNVILVKEFLEYYGLNQNDIVQVPNKDQPSIWESRTVLQAFVENLDLFGKPPKRFYESLVNHATNEDEKKKLAELASPAGAVTLKNYQEVEFYTYVDILKLFPSAKPKLEDLIEMISPLKRREYSIASSQKLHPNEVHLLIVVVDWMDNSGRKRFGQTSKYLADLPVGTELVVSVKPSVMKLPPNPKQPVIMSGLGTGLAPFKAIVEEKLWQKQQGHEIGDVYLFLGSRHKRQEYLYGEVWEAYKDAGIITHIGAAFSRDQPQKIYIQDRIIESLKELKSAMIDQRGSFYLCGPTWPVPDITNALQKIISADAEERGVKVDLAAAIEDLKEESRYILEVY</sequence>
<proteinExistence type="predicted"/>
<evidence type="ECO:0000256" key="3">
    <source>
        <dbReference type="ARBA" id="ARBA00004774"/>
    </source>
</evidence>
<dbReference type="SUPFAM" id="SSF52343">
    <property type="entry name" value="Ferredoxin reductase-like, C-terminal NADP-linked domain"/>
    <property type="match status" value="1"/>
</dbReference>
<evidence type="ECO:0000256" key="2">
    <source>
        <dbReference type="ARBA" id="ARBA00001974"/>
    </source>
</evidence>
<dbReference type="InterPro" id="IPR017938">
    <property type="entry name" value="Riboflavin_synthase-like_b-brl"/>
</dbReference>
<keyword evidence="8" id="KW-0274">FAD</keyword>
<protein>
    <recommendedName>
        <fullName evidence="4">assimilatory sulfite reductase (NADPH)</fullName>
        <ecNumber evidence="4">1.8.1.2</ecNumber>
    </recommendedName>
</protein>
<dbReference type="InterPro" id="IPR039261">
    <property type="entry name" value="FNR_nucleotide-bd"/>
</dbReference>
<evidence type="ECO:0000256" key="1">
    <source>
        <dbReference type="ARBA" id="ARBA00001917"/>
    </source>
</evidence>
<evidence type="ECO:0000256" key="5">
    <source>
        <dbReference type="ARBA" id="ARBA00022448"/>
    </source>
</evidence>
<dbReference type="EMBL" id="HG316455">
    <property type="protein sequence ID" value="CDF88113.1"/>
    <property type="molecule type" value="Genomic_DNA"/>
</dbReference>
<evidence type="ECO:0000256" key="9">
    <source>
        <dbReference type="ARBA" id="ARBA00022857"/>
    </source>
</evidence>
<keyword evidence="16" id="KW-1185">Reference proteome</keyword>
<dbReference type="Gene3D" id="2.40.30.10">
    <property type="entry name" value="Translation factors"/>
    <property type="match status" value="1"/>
</dbReference>
<dbReference type="SUPFAM" id="SSF63380">
    <property type="entry name" value="Riboflavin synthase domain-like"/>
    <property type="match status" value="1"/>
</dbReference>
<dbReference type="Pfam" id="PF00667">
    <property type="entry name" value="FAD_binding_1"/>
    <property type="match status" value="1"/>
</dbReference>
<dbReference type="Pfam" id="PF00175">
    <property type="entry name" value="NAD_binding_1"/>
    <property type="match status" value="1"/>
</dbReference>
<dbReference type="FunFam" id="1.20.990.10:FF:000010">
    <property type="entry name" value="Sulfite reductase [NADPH] flavoprotein component"/>
    <property type="match status" value="1"/>
</dbReference>
<dbReference type="FunFam" id="3.40.50.80:FF:000011">
    <property type="entry name" value="Sulfite reductase flavoprotein component"/>
    <property type="match status" value="1"/>
</dbReference>
<dbReference type="Gene3D" id="3.40.50.920">
    <property type="match status" value="1"/>
</dbReference>
<dbReference type="PANTHER" id="PTHR19384:SF109">
    <property type="entry name" value="SULFITE REDUCTASE [NADPH] FLAVOPROTEIN COMPONENT"/>
    <property type="match status" value="1"/>
</dbReference>
<dbReference type="OrthoDB" id="1856718at2759"/>
<evidence type="ECO:0000256" key="12">
    <source>
        <dbReference type="ARBA" id="ARBA00052219"/>
    </source>
</evidence>
<dbReference type="InterPro" id="IPR003097">
    <property type="entry name" value="CysJ-like_FAD-binding"/>
</dbReference>
<dbReference type="PROSITE" id="PS51384">
    <property type="entry name" value="FAD_FR"/>
    <property type="match status" value="1"/>
</dbReference>
<dbReference type="InterPro" id="IPR001709">
    <property type="entry name" value="Flavoprot_Pyr_Nucl_cyt_Rdtase"/>
</dbReference>
<comment type="cofactor">
    <cofactor evidence="1">
        <name>FMN</name>
        <dbReference type="ChEBI" id="CHEBI:58210"/>
    </cofactor>
</comment>
<evidence type="ECO:0000256" key="10">
    <source>
        <dbReference type="ARBA" id="ARBA00022982"/>
    </source>
</evidence>
<dbReference type="Gene3D" id="3.40.50.970">
    <property type="match status" value="1"/>
</dbReference>
<dbReference type="PRINTS" id="PR00371">
    <property type="entry name" value="FPNCR"/>
</dbReference>